<dbReference type="RefSeq" id="WP_261893780.1">
    <property type="nucleotide sequence ID" value="NZ_AP024895.1"/>
</dbReference>
<feature type="chain" id="PRO_5045191176" evidence="1">
    <location>
        <begin position="19"/>
        <end position="118"/>
    </location>
</feature>
<proteinExistence type="predicted"/>
<organism evidence="2 3">
    <name type="scientific">Vibrio porteresiae DSM 19223</name>
    <dbReference type="NCBI Taxonomy" id="1123496"/>
    <lineage>
        <taxon>Bacteria</taxon>
        <taxon>Pseudomonadati</taxon>
        <taxon>Pseudomonadota</taxon>
        <taxon>Gammaproteobacteria</taxon>
        <taxon>Vibrionales</taxon>
        <taxon>Vibrionaceae</taxon>
        <taxon>Vibrio</taxon>
    </lineage>
</organism>
<protein>
    <submittedName>
        <fullName evidence="2">DUF2799 domain-containing protein</fullName>
    </submittedName>
</protein>
<keyword evidence="1" id="KW-0732">Signal</keyword>
<dbReference type="InterPro" id="IPR021242">
    <property type="entry name" value="DUF2799"/>
</dbReference>
<gene>
    <name evidence="2" type="ORF">R8Z52_00460</name>
</gene>
<dbReference type="EMBL" id="CP138203">
    <property type="protein sequence ID" value="WPC73794.1"/>
    <property type="molecule type" value="Genomic_DNA"/>
</dbReference>
<dbReference type="Pfam" id="PF10973">
    <property type="entry name" value="DUF2799"/>
    <property type="match status" value="1"/>
</dbReference>
<evidence type="ECO:0000313" key="2">
    <source>
        <dbReference type="EMBL" id="WPC73794.1"/>
    </source>
</evidence>
<name>A0ABZ0QBF6_9VIBR</name>
<dbReference type="Proteomes" id="UP001304071">
    <property type="component" value="Chromosome 1"/>
</dbReference>
<feature type="signal peptide" evidence="1">
    <location>
        <begin position="1"/>
        <end position="18"/>
    </location>
</feature>
<reference evidence="2 3" key="1">
    <citation type="submission" date="2023-11" db="EMBL/GenBank/DDBJ databases">
        <title>Plant-associative lifestyle of Vibrio porteresiae and its evolutionary dynamics.</title>
        <authorList>
            <person name="Rameshkumar N."/>
            <person name="Kirti K."/>
        </authorList>
    </citation>
    <scope>NUCLEOTIDE SEQUENCE [LARGE SCALE GENOMIC DNA]</scope>
    <source>
        <strain evidence="2 3">MSSRF30</strain>
    </source>
</reference>
<sequence length="118" mass="12858">MKKLLVLAVFLAGCSAQPTPSTTSTDAWQGYGFQQGELGHVKMSQTELQQQSDASLTDALYSSYSAGYLAGVTQYCAQDPYVLGIHHRPYRGVCDSTHPQFGDLYRQGDSWDDGASLD</sequence>
<evidence type="ECO:0000256" key="1">
    <source>
        <dbReference type="SAM" id="SignalP"/>
    </source>
</evidence>
<evidence type="ECO:0000313" key="3">
    <source>
        <dbReference type="Proteomes" id="UP001304071"/>
    </source>
</evidence>
<keyword evidence="3" id="KW-1185">Reference proteome</keyword>
<accession>A0ABZ0QBF6</accession>